<evidence type="ECO:0000313" key="2">
    <source>
        <dbReference type="Proteomes" id="UP001260959"/>
    </source>
</evidence>
<dbReference type="RefSeq" id="WP_309523194.1">
    <property type="nucleotide sequence ID" value="NZ_JAVIXS010000020.1"/>
</dbReference>
<comment type="caution">
    <text evidence="1">The sequence shown here is derived from an EMBL/GenBank/DDBJ whole genome shotgun (WGS) entry which is preliminary data.</text>
</comment>
<keyword evidence="2" id="KW-1185">Reference proteome</keyword>
<dbReference type="EMBL" id="JAVIXS010000020">
    <property type="protein sequence ID" value="MDR4954649.1"/>
    <property type="molecule type" value="Genomic_DNA"/>
</dbReference>
<proteinExistence type="predicted"/>
<dbReference type="Proteomes" id="UP001260959">
    <property type="component" value="Unassembled WGS sequence"/>
</dbReference>
<evidence type="ECO:0000313" key="1">
    <source>
        <dbReference type="EMBL" id="MDR4954649.1"/>
    </source>
</evidence>
<name>A0ABU1E9Z2_9FLAO</name>
<protein>
    <submittedName>
        <fullName evidence="1">Uncharacterized protein</fullName>
    </submittedName>
</protein>
<organism evidence="1 2">
    <name type="scientific">Chryseobacterium metallicongregator</name>
    <dbReference type="NCBI Taxonomy" id="3073042"/>
    <lineage>
        <taxon>Bacteria</taxon>
        <taxon>Pseudomonadati</taxon>
        <taxon>Bacteroidota</taxon>
        <taxon>Flavobacteriia</taxon>
        <taxon>Flavobacteriales</taxon>
        <taxon>Weeksellaceae</taxon>
        <taxon>Chryseobacterium group</taxon>
        <taxon>Chryseobacterium</taxon>
    </lineage>
</organism>
<gene>
    <name evidence="1" type="ORF">REB14_20905</name>
</gene>
<accession>A0ABU1E9Z2</accession>
<sequence length="327" mass="38384">MTDNSYWIFKNSELAKSKVLAKELNISKADFNNIQYWFDLLLLKHEEATSNIEIQRKFEHELEMQFNDLISSGIARKIYKYILPKLLNYNNVFNGAFLRPLYVARIGALLRDNLISKLVKDRMIVYSPEDFLHVTAYLRENYFISPNSNFLEDILKIENVRGIIKQASASIKFETLKNILHILYQKTFHHDIIGFKKILKLVSITDVELIAYLKEFQVENKQGCYKILNDIMNLEISEDIWKDFEIKVQLLNFLDSARSANPSPAWNRKLQEVSVIIEKNKLLQVVQIILGNENCRTYEIDYGTEWSDDVSKRFLKSAKWIAEETPK</sequence>
<reference evidence="1 2" key="1">
    <citation type="submission" date="2023-08" db="EMBL/GenBank/DDBJ databases">
        <authorList>
            <person name="Maltman C."/>
        </authorList>
    </citation>
    <scope>NUCLEOTIDE SEQUENCE [LARGE SCALE GENOMIC DNA]</scope>
    <source>
        <strain evidence="1 2">ES2</strain>
    </source>
</reference>